<accession>A0A8C8UPL8</accession>
<reference evidence="2" key="2">
    <citation type="submission" date="2025-08" db="UniProtKB">
        <authorList>
            <consortium name="Ensembl"/>
        </authorList>
    </citation>
    <scope>IDENTIFICATION</scope>
</reference>
<reference evidence="2" key="3">
    <citation type="submission" date="2025-09" db="UniProtKB">
        <authorList>
            <consortium name="Ensembl"/>
        </authorList>
    </citation>
    <scope>IDENTIFICATION</scope>
</reference>
<evidence type="ECO:0000313" key="3">
    <source>
        <dbReference type="Proteomes" id="UP000694547"/>
    </source>
</evidence>
<feature type="compositionally biased region" description="Basic residues" evidence="1">
    <location>
        <begin position="80"/>
        <end position="90"/>
    </location>
</feature>
<feature type="region of interest" description="Disordered" evidence="1">
    <location>
        <begin position="68"/>
        <end position="139"/>
    </location>
</feature>
<dbReference type="Ensembl" id="ENSPEMT00000041062.1">
    <property type="protein sequence ID" value="ENSPEMP00000032546.1"/>
    <property type="gene ID" value="ENSPEMG00000031137.1"/>
</dbReference>
<evidence type="ECO:0000313" key="2">
    <source>
        <dbReference type="Ensembl" id="ENSPEMP00000032546.1"/>
    </source>
</evidence>
<organism evidence="2 3">
    <name type="scientific">Peromyscus maniculatus bairdii</name>
    <name type="common">Prairie deer mouse</name>
    <dbReference type="NCBI Taxonomy" id="230844"/>
    <lineage>
        <taxon>Eukaryota</taxon>
        <taxon>Metazoa</taxon>
        <taxon>Chordata</taxon>
        <taxon>Craniata</taxon>
        <taxon>Vertebrata</taxon>
        <taxon>Euteleostomi</taxon>
        <taxon>Mammalia</taxon>
        <taxon>Eutheria</taxon>
        <taxon>Euarchontoglires</taxon>
        <taxon>Glires</taxon>
        <taxon>Rodentia</taxon>
        <taxon>Myomorpha</taxon>
        <taxon>Muroidea</taxon>
        <taxon>Cricetidae</taxon>
        <taxon>Neotominae</taxon>
        <taxon>Peromyscus</taxon>
    </lineage>
</organism>
<protein>
    <submittedName>
        <fullName evidence="2">Uncharacterized protein</fullName>
    </submittedName>
</protein>
<reference evidence="2 3" key="1">
    <citation type="submission" date="2018-10" db="EMBL/GenBank/DDBJ databases">
        <title>Improved assembly of the deer mouse Peromyscus maniculatus genome.</title>
        <authorList>
            <person name="Lassance J.-M."/>
            <person name="Hoekstra H.E."/>
        </authorList>
    </citation>
    <scope>NUCLEOTIDE SEQUENCE [LARGE SCALE GENOMIC DNA]</scope>
</reference>
<dbReference type="Proteomes" id="UP000694547">
    <property type="component" value="Chromosome 11"/>
</dbReference>
<dbReference type="GeneTree" id="ENSGT00960000186787"/>
<name>A0A8C8UPL8_PERMB</name>
<evidence type="ECO:0000256" key="1">
    <source>
        <dbReference type="SAM" id="MobiDB-lite"/>
    </source>
</evidence>
<sequence length="153" mass="17270">MVLAEPQHVHQQPRHADAQHHEWLLHLVGLDEALDGLQQDGEAQPRQEDGVHQRAHHLGADPAERVLLRGVGPPGEALGHQRHHERQHVRQHVEGVGQHGEGRGHPAHHHLQHHEHEGQDTEMEPTSCSHGRKLRHQHPPNNACWKHLGAQTC</sequence>
<dbReference type="AlphaFoldDB" id="A0A8C8UPL8"/>
<keyword evidence="3" id="KW-1185">Reference proteome</keyword>
<proteinExistence type="predicted"/>